<dbReference type="EC" id="3.2.1.17" evidence="7"/>
<evidence type="ECO:0000313" key="8">
    <source>
        <dbReference type="EMBL" id="PZQ55913.1"/>
    </source>
</evidence>
<dbReference type="GO" id="GO:0009253">
    <property type="term" value="P:peptidoglycan catabolic process"/>
    <property type="evidence" value="ECO:0007669"/>
    <property type="project" value="InterPro"/>
</dbReference>
<dbReference type="Proteomes" id="UP000249082">
    <property type="component" value="Unassembled WGS sequence"/>
</dbReference>
<dbReference type="GO" id="GO:0042742">
    <property type="term" value="P:defense response to bacterium"/>
    <property type="evidence" value="ECO:0007669"/>
    <property type="project" value="UniProtKB-KW"/>
</dbReference>
<evidence type="ECO:0000313" key="9">
    <source>
        <dbReference type="Proteomes" id="UP000249082"/>
    </source>
</evidence>
<dbReference type="PANTHER" id="PTHR38107:SF3">
    <property type="entry name" value="LYSOZYME RRRD-RELATED"/>
    <property type="match status" value="1"/>
</dbReference>
<keyword evidence="2 7" id="KW-0929">Antimicrobial</keyword>
<dbReference type="InterPro" id="IPR023346">
    <property type="entry name" value="Lysozyme-like_dom_sf"/>
</dbReference>
<organism evidence="8 9">
    <name type="scientific">Novosphingobium pentaromativorans</name>
    <dbReference type="NCBI Taxonomy" id="205844"/>
    <lineage>
        <taxon>Bacteria</taxon>
        <taxon>Pseudomonadati</taxon>
        <taxon>Pseudomonadota</taxon>
        <taxon>Alphaproteobacteria</taxon>
        <taxon>Sphingomonadales</taxon>
        <taxon>Sphingomonadaceae</taxon>
        <taxon>Novosphingobium</taxon>
    </lineage>
</organism>
<dbReference type="GO" id="GO:0016998">
    <property type="term" value="P:cell wall macromolecule catabolic process"/>
    <property type="evidence" value="ECO:0007669"/>
    <property type="project" value="InterPro"/>
</dbReference>
<gene>
    <name evidence="8" type="ORF">DI555_07120</name>
</gene>
<dbReference type="InterPro" id="IPR023347">
    <property type="entry name" value="Lysozyme_dom_sf"/>
</dbReference>
<keyword evidence="6 7" id="KW-0326">Glycosidase</keyword>
<keyword evidence="4 7" id="KW-0378">Hydrolase</keyword>
<evidence type="ECO:0000256" key="4">
    <source>
        <dbReference type="ARBA" id="ARBA00022801"/>
    </source>
</evidence>
<dbReference type="CDD" id="cd00737">
    <property type="entry name" value="lyz_endolysin_autolysin"/>
    <property type="match status" value="1"/>
</dbReference>
<proteinExistence type="inferred from homology"/>
<dbReference type="AlphaFoldDB" id="A0A2W5QMM9"/>
<dbReference type="InterPro" id="IPR002196">
    <property type="entry name" value="Glyco_hydro_24"/>
</dbReference>
<evidence type="ECO:0000256" key="1">
    <source>
        <dbReference type="ARBA" id="ARBA00000632"/>
    </source>
</evidence>
<dbReference type="SUPFAM" id="SSF53955">
    <property type="entry name" value="Lysozyme-like"/>
    <property type="match status" value="1"/>
</dbReference>
<name>A0A2W5QMM9_9SPHN</name>
<keyword evidence="3 7" id="KW-0081">Bacteriolytic enzyme</keyword>
<evidence type="ECO:0000256" key="5">
    <source>
        <dbReference type="ARBA" id="ARBA00023200"/>
    </source>
</evidence>
<comment type="catalytic activity">
    <reaction evidence="1 7">
        <text>Hydrolysis of (1-&gt;4)-beta-linkages between N-acetylmuramic acid and N-acetyl-D-glucosamine residues in a peptidoglycan and between N-acetyl-D-glucosamine residues in chitodextrins.</text>
        <dbReference type="EC" id="3.2.1.17"/>
    </reaction>
</comment>
<dbReference type="Pfam" id="PF00959">
    <property type="entry name" value="Phage_lysozyme"/>
    <property type="match status" value="1"/>
</dbReference>
<dbReference type="GO" id="GO:0031640">
    <property type="term" value="P:killing of cells of another organism"/>
    <property type="evidence" value="ECO:0007669"/>
    <property type="project" value="UniProtKB-KW"/>
</dbReference>
<evidence type="ECO:0000256" key="2">
    <source>
        <dbReference type="ARBA" id="ARBA00022529"/>
    </source>
</evidence>
<dbReference type="Gene3D" id="1.10.530.40">
    <property type="match status" value="1"/>
</dbReference>
<keyword evidence="5" id="KW-1035">Host cytoplasm</keyword>
<dbReference type="InterPro" id="IPR034690">
    <property type="entry name" value="Endolysin_T4_type"/>
</dbReference>
<dbReference type="InterPro" id="IPR033907">
    <property type="entry name" value="Endolysin_autolysin"/>
</dbReference>
<comment type="similarity">
    <text evidence="7">Belongs to the glycosyl hydrolase 24 family.</text>
</comment>
<dbReference type="EMBL" id="QFPX01000005">
    <property type="protein sequence ID" value="PZQ55913.1"/>
    <property type="molecule type" value="Genomic_DNA"/>
</dbReference>
<dbReference type="PANTHER" id="PTHR38107">
    <property type="match status" value="1"/>
</dbReference>
<dbReference type="GO" id="GO:0003796">
    <property type="term" value="F:lysozyme activity"/>
    <property type="evidence" value="ECO:0007669"/>
    <property type="project" value="UniProtKB-EC"/>
</dbReference>
<comment type="caution">
    <text evidence="8">The sequence shown here is derived from an EMBL/GenBank/DDBJ whole genome shotgun (WGS) entry which is preliminary data.</text>
</comment>
<sequence>MSTARQLGPKGEALIKKWEGFKKDLGDGRVQSYPDPATGGAPWTIGNGLTGPDIVKGTIWTHEKAAQRFQQHIEEEAAPAVRKGIGSAPTTQDQFDAMVSLAYNIGVDAFLNSTLLKRHVAGDIAGAAAQFAAWNKANGKVMQGLVNRRADEAKLYRGQA</sequence>
<accession>A0A2W5QMM9</accession>
<dbReference type="HAMAP" id="MF_04110">
    <property type="entry name" value="ENDOLYSIN_T4"/>
    <property type="match status" value="1"/>
</dbReference>
<evidence type="ECO:0000256" key="6">
    <source>
        <dbReference type="ARBA" id="ARBA00023295"/>
    </source>
</evidence>
<protein>
    <recommendedName>
        <fullName evidence="7">Lysozyme</fullName>
        <ecNumber evidence="7">3.2.1.17</ecNumber>
    </recommendedName>
</protein>
<evidence type="ECO:0000256" key="3">
    <source>
        <dbReference type="ARBA" id="ARBA00022638"/>
    </source>
</evidence>
<dbReference type="InterPro" id="IPR051018">
    <property type="entry name" value="Bacteriophage_GH24"/>
</dbReference>
<reference evidence="8 9" key="1">
    <citation type="submission" date="2017-08" db="EMBL/GenBank/DDBJ databases">
        <title>Infants hospitalized years apart are colonized by the same room-sourced microbial strains.</title>
        <authorList>
            <person name="Brooks B."/>
            <person name="Olm M.R."/>
            <person name="Firek B.A."/>
            <person name="Baker R."/>
            <person name="Thomas B.C."/>
            <person name="Morowitz M.J."/>
            <person name="Banfield J.F."/>
        </authorList>
    </citation>
    <scope>NUCLEOTIDE SEQUENCE [LARGE SCALE GENOMIC DNA]</scope>
    <source>
        <strain evidence="8">S2_005_002_R2_33</strain>
    </source>
</reference>
<evidence type="ECO:0000256" key="7">
    <source>
        <dbReference type="RuleBase" id="RU003788"/>
    </source>
</evidence>